<dbReference type="Proteomes" id="UP000711407">
    <property type="component" value="Unassembled WGS sequence"/>
</dbReference>
<reference evidence="2" key="2">
    <citation type="submission" date="2021-09" db="EMBL/GenBank/DDBJ databases">
        <authorList>
            <person name="Gilroy R."/>
        </authorList>
    </citation>
    <scope>NUCLEOTIDE SEQUENCE</scope>
    <source>
        <strain evidence="2">4100</strain>
    </source>
</reference>
<comment type="caution">
    <text evidence="2">The sequence shown here is derived from an EMBL/GenBank/DDBJ whole genome shotgun (WGS) entry which is preliminary data.</text>
</comment>
<feature type="domain" description="Outer membrane protein beta-barrel" evidence="1">
    <location>
        <begin position="36"/>
        <end position="230"/>
    </location>
</feature>
<accession>A0A4Q0U7R4</accession>
<sequence length="255" mass="28071">MRHLHSIPAAIAIILSAIVPIRSGAAEFFDTRAADRFLEIGVHGLVGTSTLLQNYQGTYPAITDLHMSAGFAGGAGASVTFGLRNFLALGTELNFMARNSRIAMAFRGTEQMPTSAIHLSNRSYSFEVPVYISVRFNLSDDVRWNLQGGFFYSLGLSGSQRQSMFSSYINELGQMVNIYETAKTGYYNDPEAFINSMYRSDWGLMAGTSIDVWRHVTVGFRVMFGLKNVSNDSESGTANPRVRNLAALGTVGWRF</sequence>
<name>A0A4Q0U7R4_9BACT</name>
<evidence type="ECO:0000313" key="3">
    <source>
        <dbReference type="Proteomes" id="UP000711407"/>
    </source>
</evidence>
<dbReference type="InterPro" id="IPR025665">
    <property type="entry name" value="Beta-barrel_OMP_2"/>
</dbReference>
<evidence type="ECO:0000259" key="1">
    <source>
        <dbReference type="Pfam" id="PF13568"/>
    </source>
</evidence>
<reference evidence="2" key="1">
    <citation type="journal article" date="2021" name="PeerJ">
        <title>Extensive microbial diversity within the chicken gut microbiome revealed by metagenomics and culture.</title>
        <authorList>
            <person name="Gilroy R."/>
            <person name="Ravi A."/>
            <person name="Getino M."/>
            <person name="Pursley I."/>
            <person name="Horton D.L."/>
            <person name="Alikhan N.F."/>
            <person name="Baker D."/>
            <person name="Gharbi K."/>
            <person name="Hall N."/>
            <person name="Watson M."/>
            <person name="Adriaenssens E.M."/>
            <person name="Foster-Nyarko E."/>
            <person name="Jarju S."/>
            <person name="Secka A."/>
            <person name="Antonio M."/>
            <person name="Oren A."/>
            <person name="Chaudhuri R.R."/>
            <person name="La Ragione R."/>
            <person name="Hildebrand F."/>
            <person name="Pallen M.J."/>
        </authorList>
    </citation>
    <scope>NUCLEOTIDE SEQUENCE</scope>
    <source>
        <strain evidence="2">4100</strain>
    </source>
</reference>
<dbReference type="Pfam" id="PF13568">
    <property type="entry name" value="OMP_b-brl_2"/>
    <property type="match status" value="1"/>
</dbReference>
<dbReference type="EMBL" id="DYXT01000028">
    <property type="protein sequence ID" value="HJE39231.1"/>
    <property type="molecule type" value="Genomic_DNA"/>
</dbReference>
<proteinExistence type="predicted"/>
<dbReference type="AlphaFoldDB" id="A0A4Q0U7R4"/>
<protein>
    <submittedName>
        <fullName evidence="2">PorT family protein</fullName>
    </submittedName>
</protein>
<evidence type="ECO:0000313" key="2">
    <source>
        <dbReference type="EMBL" id="HJE39231.1"/>
    </source>
</evidence>
<gene>
    <name evidence="2" type="ORF">K8V47_05680</name>
</gene>
<organism evidence="2 3">
    <name type="scientific">Candidatus Amulumruptor caecigallinarius</name>
    <dbReference type="NCBI Taxonomy" id="2109911"/>
    <lineage>
        <taxon>Bacteria</taxon>
        <taxon>Pseudomonadati</taxon>
        <taxon>Bacteroidota</taxon>
        <taxon>Bacteroidia</taxon>
        <taxon>Bacteroidales</taxon>
        <taxon>Muribaculaceae</taxon>
        <taxon>Candidatus Amulumruptor</taxon>
    </lineage>
</organism>